<dbReference type="EC" id="2.3.1.-" evidence="2"/>
<dbReference type="Gene3D" id="3.40.630.30">
    <property type="match status" value="1"/>
</dbReference>
<protein>
    <submittedName>
        <fullName evidence="2">GNAT family N-acetyltransferase</fullName>
        <ecNumber evidence="2">2.3.1.-</ecNumber>
    </submittedName>
</protein>
<keyword evidence="3" id="KW-1185">Reference proteome</keyword>
<dbReference type="InterPro" id="IPR016181">
    <property type="entry name" value="Acyl_CoA_acyltransferase"/>
</dbReference>
<evidence type="ECO:0000313" key="3">
    <source>
        <dbReference type="Proteomes" id="UP001652564"/>
    </source>
</evidence>
<feature type="domain" description="N-acetyltransferase" evidence="1">
    <location>
        <begin position="121"/>
        <end position="258"/>
    </location>
</feature>
<keyword evidence="2" id="KW-0808">Transferase</keyword>
<evidence type="ECO:0000259" key="1">
    <source>
        <dbReference type="PROSITE" id="PS51186"/>
    </source>
</evidence>
<proteinExistence type="predicted"/>
<name>A0ABT2ZTC2_9RHOB</name>
<dbReference type="CDD" id="cd04301">
    <property type="entry name" value="NAT_SF"/>
    <property type="match status" value="1"/>
</dbReference>
<dbReference type="PROSITE" id="PS51186">
    <property type="entry name" value="GNAT"/>
    <property type="match status" value="1"/>
</dbReference>
<keyword evidence="2" id="KW-0012">Acyltransferase</keyword>
<dbReference type="Pfam" id="PF00583">
    <property type="entry name" value="Acetyltransf_1"/>
    <property type="match status" value="1"/>
</dbReference>
<comment type="caution">
    <text evidence="2">The sequence shown here is derived from an EMBL/GenBank/DDBJ whole genome shotgun (WGS) entry which is preliminary data.</text>
</comment>
<sequence>MTARDRIAEDNYVATFAGMAGLLPGGVCDARDGALHIYSGAEIATFNPTILCGPDLDADRALDAAVAFYSRHGSPLWTVATRAADAPGVEPALRARGFSVDEEVPHMVLDRISPPVMPEGLEVEQVTDFAGLRCHFEVVAEAFGIPFSLFGPACDPALLDDRFGFFVGRWEGRPVATSLCAVSDGAGVRCAGIYNVCILEAHRGRGLGFAMTAYAAEAGRSGHGCEVAALQATEMGYPLYERMGYREVTCWRMWSPPK</sequence>
<gene>
    <name evidence="2" type="ORF">OEZ71_19020</name>
</gene>
<dbReference type="EMBL" id="JAOWKZ010000005">
    <property type="protein sequence ID" value="MCV2874395.1"/>
    <property type="molecule type" value="Genomic_DNA"/>
</dbReference>
<reference evidence="2 3" key="1">
    <citation type="submission" date="2022-10" db="EMBL/GenBank/DDBJ databases">
        <title>Defluviimonas sp. nov., isolated from ocean surface sediments.</title>
        <authorList>
            <person name="He W."/>
            <person name="Wang L."/>
            <person name="Zhang D.-F."/>
        </authorList>
    </citation>
    <scope>NUCLEOTIDE SEQUENCE [LARGE SCALE GENOMIC DNA]</scope>
    <source>
        <strain evidence="2 3">WL0050</strain>
    </source>
</reference>
<organism evidence="2 3">
    <name type="scientific">Albidovulum litorale</name>
    <dbReference type="NCBI Taxonomy" id="2984134"/>
    <lineage>
        <taxon>Bacteria</taxon>
        <taxon>Pseudomonadati</taxon>
        <taxon>Pseudomonadota</taxon>
        <taxon>Alphaproteobacteria</taxon>
        <taxon>Rhodobacterales</taxon>
        <taxon>Paracoccaceae</taxon>
        <taxon>Albidovulum</taxon>
    </lineage>
</organism>
<dbReference type="GO" id="GO:0016746">
    <property type="term" value="F:acyltransferase activity"/>
    <property type="evidence" value="ECO:0007669"/>
    <property type="project" value="UniProtKB-KW"/>
</dbReference>
<dbReference type="SUPFAM" id="SSF55729">
    <property type="entry name" value="Acyl-CoA N-acyltransferases (Nat)"/>
    <property type="match status" value="1"/>
</dbReference>
<evidence type="ECO:0000313" key="2">
    <source>
        <dbReference type="EMBL" id="MCV2874395.1"/>
    </source>
</evidence>
<dbReference type="Proteomes" id="UP001652564">
    <property type="component" value="Unassembled WGS sequence"/>
</dbReference>
<accession>A0ABT2ZTC2</accession>
<dbReference type="InterPro" id="IPR000182">
    <property type="entry name" value="GNAT_dom"/>
</dbReference>
<dbReference type="RefSeq" id="WP_263741672.1">
    <property type="nucleotide sequence ID" value="NZ_JAOWKZ010000005.1"/>
</dbReference>